<keyword evidence="1" id="KW-0547">Nucleotide-binding</keyword>
<dbReference type="PANTHER" id="PTHR45639">
    <property type="entry name" value="HSC70CB, ISOFORM G-RELATED"/>
    <property type="match status" value="1"/>
</dbReference>
<dbReference type="Pfam" id="PF00012">
    <property type="entry name" value="HSP70"/>
    <property type="match status" value="2"/>
</dbReference>
<dbReference type="GO" id="GO:0005634">
    <property type="term" value="C:nucleus"/>
    <property type="evidence" value="ECO:0007669"/>
    <property type="project" value="TreeGrafter"/>
</dbReference>
<dbReference type="SUPFAM" id="SSF53067">
    <property type="entry name" value="Actin-like ATPase domain"/>
    <property type="match status" value="2"/>
</dbReference>
<dbReference type="Gene3D" id="3.30.30.30">
    <property type="match status" value="1"/>
</dbReference>
<feature type="compositionally biased region" description="Low complexity" evidence="3">
    <location>
        <begin position="115"/>
        <end position="129"/>
    </location>
</feature>
<name>A0AAD9FV38_PAPLA</name>
<dbReference type="GO" id="GO:0140662">
    <property type="term" value="F:ATP-dependent protein folding chaperone"/>
    <property type="evidence" value="ECO:0007669"/>
    <property type="project" value="InterPro"/>
</dbReference>
<dbReference type="InterPro" id="IPR013126">
    <property type="entry name" value="Hsp_70_fam"/>
</dbReference>
<keyword evidence="5" id="KW-1185">Reference proteome</keyword>
<sequence>MARPAVLGVNFGQSYASIAVIDKEGHPLCIANEDGERQIACAISYAGEQVYIGNGAKPHLVKNGKNTIMGFRNLLGHTYDEVDHTAILTAPLIPESQTPAYTVDILVPPPKAPTPSVRSAAASGAATPAPQEPIPSTKTLTVPEVTSEFLSTLLASATDFLGVKPTACVVSAPTWFTPAQSEALKAAAEDAGMHIIQVLDEAAAVLVGYRVGLSEERKERGLLGQPEEGNAGEEEKRDKKVVVLDMGETSLAVSVVNVAEGEYTVLGKGRDDKLGGREFDNLLLKHFAKEFTKKTKVALDLPCGEDASPMDKRAEAKLRLAVEHTKRSLSASSGAATCAVESLKDGMDLSTSINRIRFDGLASGVYRQVGNKLNAVVQEVGLDLCQIDEVLLAGSSTLFPGLQQHLSLLVPPTTPVTSTLDPSQVIAIGCALTALHLTDLEDGLKLEDVLTYAKEPVETVAKPIGLVIPGQEGNEMVKIVDAGAPLPVRRRVALPVEQGVSKVAVELWEGKDEVKVEKVERPPVEKDEDDEEEDDEEEEDEEIKTPITVKEKAVGGIQVDVKDGKNVVLEVIVHRGGGLEVRAWEEGHEAEAAKFEA</sequence>
<dbReference type="Gene3D" id="3.90.640.10">
    <property type="entry name" value="Actin, Chain A, domain 4"/>
    <property type="match status" value="1"/>
</dbReference>
<reference evidence="4" key="1">
    <citation type="submission" date="2023-02" db="EMBL/GenBank/DDBJ databases">
        <title>Identification and recombinant expression of a fungal hydrolase from Papiliotrema laurentii that hydrolyzes apple cutin and clears colloidal polyester polyurethane.</title>
        <authorList>
            <consortium name="DOE Joint Genome Institute"/>
            <person name="Roman V.A."/>
            <person name="Bojanowski C."/>
            <person name="Crable B.R."/>
            <person name="Wagner D.N."/>
            <person name="Hung C.S."/>
            <person name="Nadeau L.J."/>
            <person name="Schratz L."/>
            <person name="Haridas S."/>
            <person name="Pangilinan J."/>
            <person name="Lipzen A."/>
            <person name="Na H."/>
            <person name="Yan M."/>
            <person name="Ng V."/>
            <person name="Grigoriev I.V."/>
            <person name="Spatafora J.W."/>
            <person name="Barlow D."/>
            <person name="Biffinger J."/>
            <person name="Kelley-Loughnane N."/>
            <person name="Varaljay V.A."/>
            <person name="Crookes-Goodson W.J."/>
        </authorList>
    </citation>
    <scope>NUCLEOTIDE SEQUENCE</scope>
    <source>
        <strain evidence="4">5307AH</strain>
    </source>
</reference>
<protein>
    <submittedName>
        <fullName evidence="4">Heat shock protein HSP60</fullName>
    </submittedName>
</protein>
<organism evidence="4 5">
    <name type="scientific">Papiliotrema laurentii</name>
    <name type="common">Cryptococcus laurentii</name>
    <dbReference type="NCBI Taxonomy" id="5418"/>
    <lineage>
        <taxon>Eukaryota</taxon>
        <taxon>Fungi</taxon>
        <taxon>Dikarya</taxon>
        <taxon>Basidiomycota</taxon>
        <taxon>Agaricomycotina</taxon>
        <taxon>Tremellomycetes</taxon>
        <taxon>Tremellales</taxon>
        <taxon>Rhynchogastremaceae</taxon>
        <taxon>Papiliotrema</taxon>
    </lineage>
</organism>
<comment type="caution">
    <text evidence="4">The sequence shown here is derived from an EMBL/GenBank/DDBJ whole genome shotgun (WGS) entry which is preliminary data.</text>
</comment>
<dbReference type="EMBL" id="JAODAN010000002">
    <property type="protein sequence ID" value="KAK1926653.1"/>
    <property type="molecule type" value="Genomic_DNA"/>
</dbReference>
<dbReference type="FunFam" id="3.90.640.10:FF:000021">
    <property type="entry name" value="Heat shock protein 14"/>
    <property type="match status" value="1"/>
</dbReference>
<dbReference type="PANTHER" id="PTHR45639:SF32">
    <property type="entry name" value="HEAT SHOCK PROTEIN PDR13"/>
    <property type="match status" value="1"/>
</dbReference>
<feature type="region of interest" description="Disordered" evidence="3">
    <location>
        <begin position="112"/>
        <end position="137"/>
    </location>
</feature>
<accession>A0AAD9FV38</accession>
<keyword evidence="4" id="KW-0346">Stress response</keyword>
<dbReference type="Gene3D" id="3.30.420.40">
    <property type="match status" value="2"/>
</dbReference>
<keyword evidence="2" id="KW-0067">ATP-binding</keyword>
<dbReference type="GO" id="GO:0005829">
    <property type="term" value="C:cytosol"/>
    <property type="evidence" value="ECO:0007669"/>
    <property type="project" value="TreeGrafter"/>
</dbReference>
<evidence type="ECO:0000313" key="5">
    <source>
        <dbReference type="Proteomes" id="UP001182556"/>
    </source>
</evidence>
<evidence type="ECO:0000256" key="2">
    <source>
        <dbReference type="ARBA" id="ARBA00022840"/>
    </source>
</evidence>
<feature type="compositionally biased region" description="Acidic residues" evidence="3">
    <location>
        <begin position="526"/>
        <end position="542"/>
    </location>
</feature>
<evidence type="ECO:0000256" key="1">
    <source>
        <dbReference type="ARBA" id="ARBA00022741"/>
    </source>
</evidence>
<evidence type="ECO:0000313" key="4">
    <source>
        <dbReference type="EMBL" id="KAK1926653.1"/>
    </source>
</evidence>
<evidence type="ECO:0000256" key="3">
    <source>
        <dbReference type="SAM" id="MobiDB-lite"/>
    </source>
</evidence>
<feature type="region of interest" description="Disordered" evidence="3">
    <location>
        <begin position="518"/>
        <end position="547"/>
    </location>
</feature>
<dbReference type="PRINTS" id="PR00301">
    <property type="entry name" value="HEATSHOCK70"/>
</dbReference>
<dbReference type="GO" id="GO:0005524">
    <property type="term" value="F:ATP binding"/>
    <property type="evidence" value="ECO:0007669"/>
    <property type="project" value="UniProtKB-KW"/>
</dbReference>
<dbReference type="AlphaFoldDB" id="A0AAD9FV38"/>
<proteinExistence type="predicted"/>
<dbReference type="Proteomes" id="UP001182556">
    <property type="component" value="Unassembled WGS sequence"/>
</dbReference>
<gene>
    <name evidence="4" type="ORF">DB88DRAFT_450436</name>
</gene>
<dbReference type="InterPro" id="IPR043129">
    <property type="entry name" value="ATPase_NBD"/>
</dbReference>